<sequence>MANWNPWHGCHKISAGCEHCYVYRMDERHGKETGVVTRLKDFDKVLHKNRKGEYKIASDEIVYTCFTSDFFVEEADAWRDEAWNIMRQRRDLFFFMITKRIDRLMECIPYDWGTGWDHVGIACTVETMERAAYRLPIYQAAPLRHKYVVCEPLLEPLNLRPWLDDSIEELIVGGESGPQARVCRYEWILDLRKQCEEKGISFWFKQTGANFVKDNIHYRIPRRQQHLQAKKADINLNPEIIL</sequence>
<organism evidence="1 2">
    <name type="scientific">Clostridium innocuum</name>
    <dbReference type="NCBI Taxonomy" id="1522"/>
    <lineage>
        <taxon>Bacteria</taxon>
        <taxon>Bacillati</taxon>
        <taxon>Bacillota</taxon>
        <taxon>Clostridia</taxon>
        <taxon>Eubacteriales</taxon>
        <taxon>Clostridiaceae</taxon>
        <taxon>Clostridium</taxon>
    </lineage>
</organism>
<evidence type="ECO:0000313" key="2">
    <source>
        <dbReference type="Proteomes" id="UP000030008"/>
    </source>
</evidence>
<proteinExistence type="predicted"/>
<evidence type="ECO:0000313" key="1">
    <source>
        <dbReference type="EMBL" id="KGJ54534.1"/>
    </source>
</evidence>
<name>A0A099I958_CLOIN</name>
<protein>
    <submittedName>
        <fullName evidence="1">Bacteriophage protein gp37</fullName>
    </submittedName>
</protein>
<dbReference type="Pfam" id="PF07505">
    <property type="entry name" value="DUF5131"/>
    <property type="match status" value="1"/>
</dbReference>
<accession>A0A099I958</accession>
<dbReference type="Proteomes" id="UP000030008">
    <property type="component" value="Unassembled WGS sequence"/>
</dbReference>
<reference evidence="1 2" key="1">
    <citation type="submission" date="2014-08" db="EMBL/GenBank/DDBJ databases">
        <title>Clostridium innocuum, an unnegligible vancomycin-resistant pathogen causing extra-intestinal infections.</title>
        <authorList>
            <person name="Feng Y."/>
            <person name="Chiu C.-H."/>
        </authorList>
    </citation>
    <scope>NUCLEOTIDE SEQUENCE [LARGE SCALE GENOMIC DNA]</scope>
    <source>
        <strain evidence="1 2">AN88</strain>
    </source>
</reference>
<dbReference type="AlphaFoldDB" id="A0A099I958"/>
<gene>
    <name evidence="1" type="ORF">CIAN88_02595</name>
</gene>
<dbReference type="InterPro" id="IPR011101">
    <property type="entry name" value="DUF5131"/>
</dbReference>
<dbReference type="EMBL" id="JQIF01000014">
    <property type="protein sequence ID" value="KGJ54534.1"/>
    <property type="molecule type" value="Genomic_DNA"/>
</dbReference>
<comment type="caution">
    <text evidence="1">The sequence shown here is derived from an EMBL/GenBank/DDBJ whole genome shotgun (WGS) entry which is preliminary data.</text>
</comment>
<dbReference type="RefSeq" id="WP_044903940.1">
    <property type="nucleotide sequence ID" value="NZ_JAQCQO010000017.1"/>
</dbReference>